<feature type="transmembrane region" description="Helical" evidence="1">
    <location>
        <begin position="77"/>
        <end position="95"/>
    </location>
</feature>
<name>A0ABX2FE79_9PSEU</name>
<keyword evidence="3" id="KW-1185">Reference proteome</keyword>
<keyword evidence="1" id="KW-0812">Transmembrane</keyword>
<dbReference type="Proteomes" id="UP000763557">
    <property type="component" value="Unassembled WGS sequence"/>
</dbReference>
<evidence type="ECO:0000256" key="1">
    <source>
        <dbReference type="SAM" id="Phobius"/>
    </source>
</evidence>
<dbReference type="PANTHER" id="PTHR23542">
    <property type="match status" value="1"/>
</dbReference>
<organism evidence="2 3">
    <name type="scientific">Kibdelosporangium persicum</name>
    <dbReference type="NCBI Taxonomy" id="2698649"/>
    <lineage>
        <taxon>Bacteria</taxon>
        <taxon>Bacillati</taxon>
        <taxon>Actinomycetota</taxon>
        <taxon>Actinomycetes</taxon>
        <taxon>Pseudonocardiales</taxon>
        <taxon>Pseudonocardiaceae</taxon>
        <taxon>Kibdelosporangium</taxon>
    </lineage>
</organism>
<evidence type="ECO:0000313" key="2">
    <source>
        <dbReference type="EMBL" id="NRN69528.1"/>
    </source>
</evidence>
<feature type="transmembrane region" description="Helical" evidence="1">
    <location>
        <begin position="101"/>
        <end position="122"/>
    </location>
</feature>
<feature type="transmembrane region" description="Helical" evidence="1">
    <location>
        <begin position="168"/>
        <end position="187"/>
    </location>
</feature>
<dbReference type="InterPro" id="IPR036259">
    <property type="entry name" value="MFS_trans_sf"/>
</dbReference>
<dbReference type="InterPro" id="IPR011701">
    <property type="entry name" value="MFS"/>
</dbReference>
<feature type="transmembrane region" description="Helical" evidence="1">
    <location>
        <begin position="278"/>
        <end position="300"/>
    </location>
</feature>
<keyword evidence="1" id="KW-1133">Transmembrane helix</keyword>
<evidence type="ECO:0000313" key="3">
    <source>
        <dbReference type="Proteomes" id="UP000763557"/>
    </source>
</evidence>
<sequence>MLFWRYSSVLRRPGLGAFVGTMFFARLPVTAAGVTLTLHVVLTLDLGYGSAGLLGAVFTIGSAVGSPWLGRLTDRKGLRFTVLLTATAQGIFWLLAPLLSYQLLLGTALFAGLLTLPVFAISRQALPALVPAAERRTAYSLDSIGVELSFMAGPALAVLAATRVSTSATMAGIGVAMLLSGLVLWWLDPPIRGAHEEPASAGERRPSRREWLTRPLLFVIIVNAGLTIVLSGNSVAIVATLENNNQVGFTGLVLIVWGVASLIGAVVHGAIPRSLRLATLMVLLCVLIMPAGLATSWWLLALLLIPAGSLCAPTVATTGESVSTLVPAAVRGEAMGLQGAAATAGNALGAPIAGAIIDVSGVEWGFAAIGATGLLMVAIGLSVRGARTGVARQPVG</sequence>
<feature type="transmembrane region" description="Helical" evidence="1">
    <location>
        <begin position="143"/>
        <end position="162"/>
    </location>
</feature>
<dbReference type="PANTHER" id="PTHR23542:SF1">
    <property type="entry name" value="MAJOR FACILITATOR SUPERFAMILY (MFS) PROFILE DOMAIN-CONTAINING PROTEIN"/>
    <property type="match status" value="1"/>
</dbReference>
<feature type="transmembrane region" description="Helical" evidence="1">
    <location>
        <begin position="216"/>
        <end position="241"/>
    </location>
</feature>
<reference evidence="2 3" key="1">
    <citation type="submission" date="2020-01" db="EMBL/GenBank/DDBJ databases">
        <title>Kibdelosporangium persica a novel Actinomycetes from a hot desert in Iran.</title>
        <authorList>
            <person name="Safaei N."/>
            <person name="Zaburannyi N."/>
            <person name="Mueller R."/>
            <person name="Wink J."/>
        </authorList>
    </citation>
    <scope>NUCLEOTIDE SEQUENCE [LARGE SCALE GENOMIC DNA]</scope>
    <source>
        <strain evidence="2 3">4NS15</strain>
    </source>
</reference>
<dbReference type="EMBL" id="JAAATY010000028">
    <property type="protein sequence ID" value="NRN69528.1"/>
    <property type="molecule type" value="Genomic_DNA"/>
</dbReference>
<proteinExistence type="predicted"/>
<gene>
    <name evidence="2" type="ORF">GC106_67850</name>
</gene>
<dbReference type="SUPFAM" id="SSF103473">
    <property type="entry name" value="MFS general substrate transporter"/>
    <property type="match status" value="1"/>
</dbReference>
<dbReference type="RefSeq" id="WP_173139830.1">
    <property type="nucleotide sequence ID" value="NZ_CBCSGW010000012.1"/>
</dbReference>
<feature type="transmembrane region" description="Helical" evidence="1">
    <location>
        <begin position="247"/>
        <end position="271"/>
    </location>
</feature>
<dbReference type="Gene3D" id="1.20.1250.20">
    <property type="entry name" value="MFS general substrate transporter like domains"/>
    <property type="match status" value="1"/>
</dbReference>
<dbReference type="Pfam" id="PF07690">
    <property type="entry name" value="MFS_1"/>
    <property type="match status" value="2"/>
</dbReference>
<comment type="caution">
    <text evidence="2">The sequence shown here is derived from an EMBL/GenBank/DDBJ whole genome shotgun (WGS) entry which is preliminary data.</text>
</comment>
<protein>
    <submittedName>
        <fullName evidence="2">Major facilitator transporter</fullName>
    </submittedName>
</protein>
<feature type="transmembrane region" description="Helical" evidence="1">
    <location>
        <begin position="47"/>
        <end position="70"/>
    </location>
</feature>
<feature type="transmembrane region" description="Helical" evidence="1">
    <location>
        <begin position="364"/>
        <end position="383"/>
    </location>
</feature>
<keyword evidence="1" id="KW-0472">Membrane</keyword>
<accession>A0ABX2FE79</accession>